<dbReference type="SUPFAM" id="SSF47459">
    <property type="entry name" value="HLH, helix-loop-helix DNA-binding domain"/>
    <property type="match status" value="1"/>
</dbReference>
<evidence type="ECO:0000256" key="5">
    <source>
        <dbReference type="ARBA" id="ARBA00023242"/>
    </source>
</evidence>
<sequence>MLAPQGPHDLHAPISRTQRYKKITKPLLERQRRARINRCLDELKELVVTALQTEGENVSKLEKADILELTVRHLHHLQQESSGPEENCQNPKGRFEAGFSQCASEACHFLLSLPGLDPQVRCHPKISNYLNQNLRDQNI</sequence>
<dbReference type="GO" id="GO:0046983">
    <property type="term" value="F:protein dimerization activity"/>
    <property type="evidence" value="ECO:0007669"/>
    <property type="project" value="InterPro"/>
</dbReference>
<reference evidence="8 9" key="1">
    <citation type="submission" date="2020-04" db="EMBL/GenBank/DDBJ databases">
        <authorList>
            <person name="Alioto T."/>
            <person name="Alioto T."/>
            <person name="Gomez Garrido J."/>
        </authorList>
    </citation>
    <scope>NUCLEOTIDE SEQUENCE [LARGE SCALE GENOMIC DNA]</scope>
</reference>
<dbReference type="Pfam" id="PF07527">
    <property type="entry name" value="Hairy_orange"/>
    <property type="match status" value="1"/>
</dbReference>
<dbReference type="InterPro" id="IPR003650">
    <property type="entry name" value="Orange_dom"/>
</dbReference>
<name>A0A8S1C8Q2_9INSE</name>
<organism evidence="8 9">
    <name type="scientific">Cloeon dipterum</name>
    <dbReference type="NCBI Taxonomy" id="197152"/>
    <lineage>
        <taxon>Eukaryota</taxon>
        <taxon>Metazoa</taxon>
        <taxon>Ecdysozoa</taxon>
        <taxon>Arthropoda</taxon>
        <taxon>Hexapoda</taxon>
        <taxon>Insecta</taxon>
        <taxon>Pterygota</taxon>
        <taxon>Palaeoptera</taxon>
        <taxon>Ephemeroptera</taxon>
        <taxon>Pisciforma</taxon>
        <taxon>Baetidae</taxon>
        <taxon>Cloeon</taxon>
    </lineage>
</organism>
<dbReference type="AlphaFoldDB" id="A0A8S1C8Q2"/>
<evidence type="ECO:0000259" key="7">
    <source>
        <dbReference type="PROSITE" id="PS51054"/>
    </source>
</evidence>
<dbReference type="PANTHER" id="PTHR10985">
    <property type="entry name" value="BASIC HELIX-LOOP-HELIX TRANSCRIPTION FACTOR, HES-RELATED"/>
    <property type="match status" value="1"/>
</dbReference>
<proteinExistence type="predicted"/>
<evidence type="ECO:0000313" key="9">
    <source>
        <dbReference type="Proteomes" id="UP000494165"/>
    </source>
</evidence>
<evidence type="ECO:0000256" key="4">
    <source>
        <dbReference type="ARBA" id="ARBA00023163"/>
    </source>
</evidence>
<dbReference type="PROSITE" id="PS51054">
    <property type="entry name" value="ORANGE"/>
    <property type="match status" value="1"/>
</dbReference>
<dbReference type="Proteomes" id="UP000494165">
    <property type="component" value="Unassembled WGS sequence"/>
</dbReference>
<accession>A0A8S1C8Q2</accession>
<keyword evidence="5" id="KW-0539">Nucleus</keyword>
<dbReference type="Pfam" id="PF00010">
    <property type="entry name" value="HLH"/>
    <property type="match status" value="1"/>
</dbReference>
<dbReference type="SUPFAM" id="SSF158457">
    <property type="entry name" value="Orange domain-like"/>
    <property type="match status" value="1"/>
</dbReference>
<dbReference type="InterPro" id="IPR050370">
    <property type="entry name" value="HES_HEY"/>
</dbReference>
<dbReference type="InterPro" id="IPR011598">
    <property type="entry name" value="bHLH_dom"/>
</dbReference>
<comment type="caution">
    <text evidence="8">The sequence shown here is derived from an EMBL/GenBank/DDBJ whole genome shotgun (WGS) entry which is preliminary data.</text>
</comment>
<dbReference type="Gene3D" id="4.10.280.10">
    <property type="entry name" value="Helix-loop-helix DNA-binding domain"/>
    <property type="match status" value="1"/>
</dbReference>
<evidence type="ECO:0000259" key="6">
    <source>
        <dbReference type="PROSITE" id="PS50888"/>
    </source>
</evidence>
<dbReference type="GO" id="GO:0005634">
    <property type="term" value="C:nucleus"/>
    <property type="evidence" value="ECO:0007669"/>
    <property type="project" value="UniProtKB-SubCell"/>
</dbReference>
<dbReference type="PROSITE" id="PS50888">
    <property type="entry name" value="BHLH"/>
    <property type="match status" value="1"/>
</dbReference>
<keyword evidence="2" id="KW-0805">Transcription regulation</keyword>
<keyword evidence="4" id="KW-0804">Transcription</keyword>
<comment type="subcellular location">
    <subcellularLocation>
        <location evidence="1">Nucleus</location>
    </subcellularLocation>
</comment>
<evidence type="ECO:0000256" key="1">
    <source>
        <dbReference type="ARBA" id="ARBA00004123"/>
    </source>
</evidence>
<evidence type="ECO:0000256" key="3">
    <source>
        <dbReference type="ARBA" id="ARBA00023125"/>
    </source>
</evidence>
<dbReference type="InterPro" id="IPR036638">
    <property type="entry name" value="HLH_DNA-bd_sf"/>
</dbReference>
<dbReference type="GO" id="GO:1990837">
    <property type="term" value="F:sequence-specific double-stranded DNA binding"/>
    <property type="evidence" value="ECO:0007669"/>
    <property type="project" value="UniProtKB-ARBA"/>
</dbReference>
<dbReference type="FunFam" id="4.10.280.10:FF:000009">
    <property type="entry name" value="Transcription factor HES-1"/>
    <property type="match status" value="1"/>
</dbReference>
<evidence type="ECO:0000256" key="2">
    <source>
        <dbReference type="ARBA" id="ARBA00023015"/>
    </source>
</evidence>
<dbReference type="EMBL" id="CADEPI010000015">
    <property type="protein sequence ID" value="CAB3364315.1"/>
    <property type="molecule type" value="Genomic_DNA"/>
</dbReference>
<protein>
    <recommendedName>
        <fullName evidence="10">BHLH domain-containing protein</fullName>
    </recommendedName>
</protein>
<feature type="domain" description="BHLH" evidence="6">
    <location>
        <begin position="20"/>
        <end position="77"/>
    </location>
</feature>
<feature type="domain" description="Orange" evidence="7">
    <location>
        <begin position="95"/>
        <end position="130"/>
    </location>
</feature>
<evidence type="ECO:0008006" key="10">
    <source>
        <dbReference type="Google" id="ProtNLM"/>
    </source>
</evidence>
<dbReference type="SMART" id="SM00353">
    <property type="entry name" value="HLH"/>
    <property type="match status" value="1"/>
</dbReference>
<dbReference type="OrthoDB" id="6085656at2759"/>
<evidence type="ECO:0000313" key="8">
    <source>
        <dbReference type="EMBL" id="CAB3364315.1"/>
    </source>
</evidence>
<dbReference type="GO" id="GO:0006355">
    <property type="term" value="P:regulation of DNA-templated transcription"/>
    <property type="evidence" value="ECO:0007669"/>
    <property type="project" value="InterPro"/>
</dbReference>
<gene>
    <name evidence="8" type="ORF">CLODIP_2_CD14522</name>
</gene>
<keyword evidence="9" id="KW-1185">Reference proteome</keyword>
<keyword evidence="3" id="KW-0238">DNA-binding</keyword>
<dbReference type="CDD" id="cd19741">
    <property type="entry name" value="bHLH-O_ESMB_like"/>
    <property type="match status" value="1"/>
</dbReference>